<sequence length="191" mass="21545">PIVKKHMKVVEVALDEELGGLIEFQVTDEMALEYVKERRYELKKINNTTFNRAKEKVSDAIDTAVNENMTPQEAAKEVKTAINKVYNGDPAKSIKGRIANSKTIARTEIGSITSKTRYKAFSVEGIEFHEWFTAMDEGVRTSHQKEHARVRRIGNIFPYVNMKYPLDPNGHVGEIVNCRCVALAHPGPETV</sequence>
<gene>
    <name evidence="2" type="ORF">S01H1_31669</name>
</gene>
<evidence type="ECO:0000313" key="2">
    <source>
        <dbReference type="EMBL" id="GAF92194.1"/>
    </source>
</evidence>
<comment type="caution">
    <text evidence="2">The sequence shown here is derived from an EMBL/GenBank/DDBJ whole genome shotgun (WGS) entry which is preliminary data.</text>
</comment>
<proteinExistence type="predicted"/>
<reference evidence="2" key="1">
    <citation type="journal article" date="2014" name="Front. Microbiol.">
        <title>High frequency of phylogenetically diverse reductive dehalogenase-homologous genes in deep subseafloor sedimentary metagenomes.</title>
        <authorList>
            <person name="Kawai M."/>
            <person name="Futagami T."/>
            <person name="Toyoda A."/>
            <person name="Takaki Y."/>
            <person name="Nishi S."/>
            <person name="Hori S."/>
            <person name="Arai W."/>
            <person name="Tsubouchi T."/>
            <person name="Morono Y."/>
            <person name="Uchiyama I."/>
            <person name="Ito T."/>
            <person name="Fujiyama A."/>
            <person name="Inagaki F."/>
            <person name="Takami H."/>
        </authorList>
    </citation>
    <scope>NUCLEOTIDE SEQUENCE</scope>
    <source>
        <strain evidence="2">Expedition CK06-06</strain>
    </source>
</reference>
<organism evidence="2">
    <name type="scientific">marine sediment metagenome</name>
    <dbReference type="NCBI Taxonomy" id="412755"/>
    <lineage>
        <taxon>unclassified sequences</taxon>
        <taxon>metagenomes</taxon>
        <taxon>ecological metagenomes</taxon>
    </lineage>
</organism>
<accession>X0TG49</accession>
<dbReference type="AlphaFoldDB" id="X0TG49"/>
<evidence type="ECO:0000259" key="1">
    <source>
        <dbReference type="Pfam" id="PF04233"/>
    </source>
</evidence>
<name>X0TG49_9ZZZZ</name>
<feature type="domain" description="Phage head morphogenesis" evidence="1">
    <location>
        <begin position="56"/>
        <end position="182"/>
    </location>
</feature>
<dbReference type="EMBL" id="BARS01019555">
    <property type="protein sequence ID" value="GAF92194.1"/>
    <property type="molecule type" value="Genomic_DNA"/>
</dbReference>
<feature type="non-terminal residue" evidence="2">
    <location>
        <position position="1"/>
    </location>
</feature>
<dbReference type="InterPro" id="IPR006528">
    <property type="entry name" value="Phage_head_morphogenesis_dom"/>
</dbReference>
<dbReference type="Pfam" id="PF04233">
    <property type="entry name" value="Phage_Mu_F"/>
    <property type="match status" value="1"/>
</dbReference>
<protein>
    <recommendedName>
        <fullName evidence="1">Phage head morphogenesis domain-containing protein</fullName>
    </recommendedName>
</protein>